<organism evidence="2 3">
    <name type="scientific">Candidatus Ruania gallistercoris</name>
    <dbReference type="NCBI Taxonomy" id="2838746"/>
    <lineage>
        <taxon>Bacteria</taxon>
        <taxon>Bacillati</taxon>
        <taxon>Actinomycetota</taxon>
        <taxon>Actinomycetes</taxon>
        <taxon>Micrococcales</taxon>
        <taxon>Ruaniaceae</taxon>
        <taxon>Ruania</taxon>
    </lineage>
</organism>
<feature type="transmembrane region" description="Helical" evidence="1">
    <location>
        <begin position="122"/>
        <end position="142"/>
    </location>
</feature>
<name>A0A9D2EGD8_9MICO</name>
<sequence>MTPRTTAILLAAAGALAYAVAKVDLALRGELGMPGFTAPPESYRTYNPLTGQLSNAALALVLLVVIAGLLRPPQRPLLRHGLLGANVLGALAIGAGVIGFVLRATGIAPQLGTPAEGAASWVTLLVGALWICAWAVAIVTTARSRLPVTRDRRLAPTAPSG</sequence>
<dbReference type="Proteomes" id="UP000824037">
    <property type="component" value="Unassembled WGS sequence"/>
</dbReference>
<feature type="transmembrane region" description="Helical" evidence="1">
    <location>
        <begin position="82"/>
        <end position="102"/>
    </location>
</feature>
<evidence type="ECO:0000256" key="1">
    <source>
        <dbReference type="SAM" id="Phobius"/>
    </source>
</evidence>
<comment type="caution">
    <text evidence="2">The sequence shown here is derived from an EMBL/GenBank/DDBJ whole genome shotgun (WGS) entry which is preliminary data.</text>
</comment>
<evidence type="ECO:0000313" key="2">
    <source>
        <dbReference type="EMBL" id="HIZ36782.1"/>
    </source>
</evidence>
<keyword evidence="1" id="KW-0472">Membrane</keyword>
<gene>
    <name evidence="2" type="ORF">H9815_13490</name>
</gene>
<keyword evidence="1" id="KW-1133">Transmembrane helix</keyword>
<reference evidence="2" key="2">
    <citation type="submission" date="2021-04" db="EMBL/GenBank/DDBJ databases">
        <authorList>
            <person name="Gilroy R."/>
        </authorList>
    </citation>
    <scope>NUCLEOTIDE SEQUENCE</scope>
    <source>
        <strain evidence="2">ChiGjej4B4-7305</strain>
    </source>
</reference>
<dbReference type="EMBL" id="DXBY01000231">
    <property type="protein sequence ID" value="HIZ36782.1"/>
    <property type="molecule type" value="Genomic_DNA"/>
</dbReference>
<proteinExistence type="predicted"/>
<feature type="transmembrane region" description="Helical" evidence="1">
    <location>
        <begin position="53"/>
        <end position="70"/>
    </location>
</feature>
<reference evidence="2" key="1">
    <citation type="journal article" date="2021" name="PeerJ">
        <title>Extensive microbial diversity within the chicken gut microbiome revealed by metagenomics and culture.</title>
        <authorList>
            <person name="Gilroy R."/>
            <person name="Ravi A."/>
            <person name="Getino M."/>
            <person name="Pursley I."/>
            <person name="Horton D.L."/>
            <person name="Alikhan N.F."/>
            <person name="Baker D."/>
            <person name="Gharbi K."/>
            <person name="Hall N."/>
            <person name="Watson M."/>
            <person name="Adriaenssens E.M."/>
            <person name="Foster-Nyarko E."/>
            <person name="Jarju S."/>
            <person name="Secka A."/>
            <person name="Antonio M."/>
            <person name="Oren A."/>
            <person name="Chaudhuri R.R."/>
            <person name="La Ragione R."/>
            <person name="Hildebrand F."/>
            <person name="Pallen M.J."/>
        </authorList>
    </citation>
    <scope>NUCLEOTIDE SEQUENCE</scope>
    <source>
        <strain evidence="2">ChiGjej4B4-7305</strain>
    </source>
</reference>
<accession>A0A9D2EGD8</accession>
<protein>
    <submittedName>
        <fullName evidence="2">Uncharacterized protein</fullName>
    </submittedName>
</protein>
<keyword evidence="1" id="KW-0812">Transmembrane</keyword>
<dbReference type="AlphaFoldDB" id="A0A9D2EGD8"/>
<evidence type="ECO:0000313" key="3">
    <source>
        <dbReference type="Proteomes" id="UP000824037"/>
    </source>
</evidence>